<feature type="transmembrane region" description="Helical" evidence="1">
    <location>
        <begin position="128"/>
        <end position="147"/>
    </location>
</feature>
<feature type="transmembrane region" description="Helical" evidence="1">
    <location>
        <begin position="345"/>
        <end position="365"/>
    </location>
</feature>
<feature type="transmembrane region" description="Helical" evidence="1">
    <location>
        <begin position="264"/>
        <end position="285"/>
    </location>
</feature>
<evidence type="ECO:0000256" key="1">
    <source>
        <dbReference type="SAM" id="Phobius"/>
    </source>
</evidence>
<reference evidence="2 3" key="1">
    <citation type="submission" date="2015-08" db="EMBL/GenBank/DDBJ databases">
        <title>Draft Genome Sequence of Vibrio splendidus UCD-SED7.</title>
        <authorList>
            <person name="Lee R.D."/>
            <person name="Lang J.M."/>
            <person name="Coil D.A."/>
            <person name="Jospin G."/>
            <person name="Eisen J.A."/>
        </authorList>
    </citation>
    <scope>NUCLEOTIDE SEQUENCE [LARGE SCALE GENOMIC DNA]</scope>
    <source>
        <strain evidence="2 3">UCD-SED7</strain>
    </source>
</reference>
<evidence type="ECO:0000313" key="3">
    <source>
        <dbReference type="Proteomes" id="UP000050463"/>
    </source>
</evidence>
<dbReference type="AlphaFoldDB" id="A0A837NUS9"/>
<dbReference type="EMBL" id="LIZK01000008">
    <property type="protein sequence ID" value="KPL93010.1"/>
    <property type="molecule type" value="Genomic_DNA"/>
</dbReference>
<keyword evidence="1" id="KW-0812">Transmembrane</keyword>
<feature type="transmembrane region" description="Helical" evidence="1">
    <location>
        <begin position="182"/>
        <end position="208"/>
    </location>
</feature>
<protein>
    <recommendedName>
        <fullName evidence="4">EpsG family protein</fullName>
    </recommendedName>
</protein>
<evidence type="ECO:0000313" key="2">
    <source>
        <dbReference type="EMBL" id="KPL93010.1"/>
    </source>
</evidence>
<name>A0A837NUS9_VIBSP</name>
<dbReference type="Proteomes" id="UP000050463">
    <property type="component" value="Unassembled WGS sequence"/>
</dbReference>
<feature type="transmembrane region" description="Helical" evidence="1">
    <location>
        <begin position="297"/>
        <end position="315"/>
    </location>
</feature>
<feature type="transmembrane region" description="Helical" evidence="1">
    <location>
        <begin position="229"/>
        <end position="252"/>
    </location>
</feature>
<accession>A0A837NUS9</accession>
<gene>
    <name evidence="2" type="ORF">AN168_17790</name>
</gene>
<feature type="transmembrane region" description="Helical" evidence="1">
    <location>
        <begin position="20"/>
        <end position="45"/>
    </location>
</feature>
<keyword evidence="1" id="KW-1133">Transmembrane helix</keyword>
<keyword evidence="1" id="KW-0472">Membrane</keyword>
<sequence length="411" mass="47103">MSSSDFETPEAQRVTVLVSILLFFSYFVLPGPAYVAFLTFVIAVIPSLKSHTISILTIFYFSFLIASRYSGDIWGGSDDLPSYFLAYDAISSGERGAIDASFYYAKHLDIGFIGLTKLVNYVSEGNRFVYYFTVVYLSLFTYYVFLCKALKGRYALFALVIFLLYFKNIHLSMHILRSSFAIPIILLALACSSYVRYVVFFLAGTVQASSTVLASLTLVSREFIDRFSLIQKITVAILTLAMFFFIGEIYLFGKITHAKLSVGLGNYPVILCNVVMGIAFIVTSNKRLMNDQGNVRWIYLYGYFIFVSLLSLAFSQHTYRFSQFVLYLTPFIMALSISEGRNFDYLQYVFALIYIAGAYFTYYYIVDLNESSFYYRSSGDVFINGFSQLLLFFDYLDMDVDYYKFWRLKDG</sequence>
<feature type="transmembrane region" description="Helical" evidence="1">
    <location>
        <begin position="154"/>
        <end position="176"/>
    </location>
</feature>
<dbReference type="RefSeq" id="WP_054547936.1">
    <property type="nucleotide sequence ID" value="NZ_LIZK01000008.1"/>
</dbReference>
<proteinExistence type="predicted"/>
<feature type="transmembrane region" description="Helical" evidence="1">
    <location>
        <begin position="52"/>
        <end position="71"/>
    </location>
</feature>
<comment type="caution">
    <text evidence="2">The sequence shown here is derived from an EMBL/GenBank/DDBJ whole genome shotgun (WGS) entry which is preliminary data.</text>
</comment>
<organism evidence="2 3">
    <name type="scientific">Vibrio splendidus</name>
    <dbReference type="NCBI Taxonomy" id="29497"/>
    <lineage>
        <taxon>Bacteria</taxon>
        <taxon>Pseudomonadati</taxon>
        <taxon>Pseudomonadota</taxon>
        <taxon>Gammaproteobacteria</taxon>
        <taxon>Vibrionales</taxon>
        <taxon>Vibrionaceae</taxon>
        <taxon>Vibrio</taxon>
    </lineage>
</organism>
<evidence type="ECO:0008006" key="4">
    <source>
        <dbReference type="Google" id="ProtNLM"/>
    </source>
</evidence>